<evidence type="ECO:0000313" key="2">
    <source>
        <dbReference type="EMBL" id="HAR57065.1"/>
    </source>
</evidence>
<dbReference type="Proteomes" id="UP000262878">
    <property type="component" value="Unassembled WGS sequence"/>
</dbReference>
<dbReference type="AlphaFoldDB" id="A0A348WRA3"/>
<dbReference type="EMBL" id="DMUP01000240">
    <property type="protein sequence ID" value="HAR57065.1"/>
    <property type="molecule type" value="Genomic_DNA"/>
</dbReference>
<dbReference type="InterPro" id="IPR036814">
    <property type="entry name" value="YqcC-like_sf"/>
</dbReference>
<evidence type="ECO:0000313" key="3">
    <source>
        <dbReference type="Proteomes" id="UP000262878"/>
    </source>
</evidence>
<gene>
    <name evidence="2" type="ORF">DCR58_09835</name>
</gene>
<feature type="domain" description="YqcC-like" evidence="1">
    <location>
        <begin position="8"/>
        <end position="102"/>
    </location>
</feature>
<protein>
    <submittedName>
        <fullName evidence="2">YqcC family protein</fullName>
    </submittedName>
</protein>
<dbReference type="Pfam" id="PF04287">
    <property type="entry name" value="DUF446"/>
    <property type="match status" value="1"/>
</dbReference>
<name>A0A348WRA3_9GAMM</name>
<dbReference type="PIRSF" id="PIRSF006257">
    <property type="entry name" value="UCP006257"/>
    <property type="match status" value="1"/>
</dbReference>
<dbReference type="InterPro" id="IPR007384">
    <property type="entry name" value="UCP006257"/>
</dbReference>
<dbReference type="RefSeq" id="WP_006955300.1">
    <property type="nucleotide sequence ID" value="NZ_DAIRLQ010000004.1"/>
</dbReference>
<organism evidence="2 3">
    <name type="scientific">Idiomarina baltica</name>
    <dbReference type="NCBI Taxonomy" id="190892"/>
    <lineage>
        <taxon>Bacteria</taxon>
        <taxon>Pseudomonadati</taxon>
        <taxon>Pseudomonadota</taxon>
        <taxon>Gammaproteobacteria</taxon>
        <taxon>Alteromonadales</taxon>
        <taxon>Idiomarinaceae</taxon>
        <taxon>Idiomarina</taxon>
    </lineage>
</organism>
<dbReference type="STRING" id="314276.OS145_13064"/>
<dbReference type="PANTHER" id="PTHR39586">
    <property type="entry name" value="CYTOPLASMIC PROTEIN-RELATED"/>
    <property type="match status" value="1"/>
</dbReference>
<dbReference type="PANTHER" id="PTHR39586:SF1">
    <property type="entry name" value="CYTOPLASMIC PROTEIN"/>
    <property type="match status" value="1"/>
</dbReference>
<comment type="caution">
    <text evidence="2">The sequence shown here is derived from an EMBL/GenBank/DDBJ whole genome shotgun (WGS) entry which is preliminary data.</text>
</comment>
<dbReference type="GO" id="GO:0044010">
    <property type="term" value="P:single-species biofilm formation"/>
    <property type="evidence" value="ECO:0007669"/>
    <property type="project" value="TreeGrafter"/>
</dbReference>
<sequence length="114" mass="13268">MEQYQKAARLLDRIERELNSLGLWQSHQPPVEALDSQQPFAMDTLEFHQWLQFIMIPRMWSLIDAKQPLPDSIAVSPMAAHSYRNAIEQHEQLIELIREFDVLLSGSDPLQDDV</sequence>
<dbReference type="SUPFAM" id="SSF158452">
    <property type="entry name" value="YqcC-like"/>
    <property type="match status" value="1"/>
</dbReference>
<proteinExistence type="predicted"/>
<dbReference type="Gene3D" id="1.20.1440.40">
    <property type="entry name" value="YqcC-like"/>
    <property type="match status" value="1"/>
</dbReference>
<reference evidence="2 3" key="1">
    <citation type="journal article" date="2018" name="Nat. Biotechnol.">
        <title>A standardized bacterial taxonomy based on genome phylogeny substantially revises the tree of life.</title>
        <authorList>
            <person name="Parks D.H."/>
            <person name="Chuvochina M."/>
            <person name="Waite D.W."/>
            <person name="Rinke C."/>
            <person name="Skarshewski A."/>
            <person name="Chaumeil P.A."/>
            <person name="Hugenholtz P."/>
        </authorList>
    </citation>
    <scope>NUCLEOTIDE SEQUENCE [LARGE SCALE GENOMIC DNA]</scope>
    <source>
        <strain evidence="2">UBA9360</strain>
    </source>
</reference>
<dbReference type="InterPro" id="IPR023376">
    <property type="entry name" value="YqcC-like_dom"/>
</dbReference>
<accession>A0A348WRA3</accession>
<evidence type="ECO:0000259" key="1">
    <source>
        <dbReference type="Pfam" id="PF04287"/>
    </source>
</evidence>